<keyword evidence="2" id="KW-0808">Transferase</keyword>
<dbReference type="OrthoDB" id="528104at2"/>
<dbReference type="EMBL" id="CXPG01000014">
    <property type="protein sequence ID" value="CTQ32702.1"/>
    <property type="molecule type" value="Genomic_DNA"/>
</dbReference>
<gene>
    <name evidence="2" type="primary">rebM</name>
    <name evidence="2" type="ORF">JAN5088_01474</name>
</gene>
<keyword evidence="3" id="KW-1185">Reference proteome</keyword>
<dbReference type="RefSeq" id="WP_055682137.1">
    <property type="nucleotide sequence ID" value="NZ_CANMUL010000004.1"/>
</dbReference>
<dbReference type="InterPro" id="IPR029063">
    <property type="entry name" value="SAM-dependent_MTases_sf"/>
</dbReference>
<dbReference type="SUPFAM" id="SSF53335">
    <property type="entry name" value="S-adenosyl-L-methionine-dependent methyltransferases"/>
    <property type="match status" value="1"/>
</dbReference>
<sequence>MAHEPIAAQFAHPREEADAAASTDLYARRFAGPTGEWMLRMQTDAILSLLDGRPVASVLDMGGGHAQVAPPLARAGHDVTVLISGANAGARLSAARGSFKVTSGDLMAAPFADRSFDAVVSMRMMAHVADWPKYLAELCRMARDTVIVDFPLDGAGGRLGQRLFGAKRLVERGTRRYRLIGRDEVTEVLARHGFDADAHVGQFVLPMALHRMVHKAPLSAVAERVLRPLAPRIGNPVILRAVRRA</sequence>
<evidence type="ECO:0000313" key="3">
    <source>
        <dbReference type="Proteomes" id="UP000048908"/>
    </source>
</evidence>
<dbReference type="GO" id="GO:0008757">
    <property type="term" value="F:S-adenosylmethionine-dependent methyltransferase activity"/>
    <property type="evidence" value="ECO:0007669"/>
    <property type="project" value="InterPro"/>
</dbReference>
<evidence type="ECO:0000313" key="2">
    <source>
        <dbReference type="EMBL" id="CTQ32702.1"/>
    </source>
</evidence>
<dbReference type="Gene3D" id="3.40.50.150">
    <property type="entry name" value="Vaccinia Virus protein VP39"/>
    <property type="match status" value="1"/>
</dbReference>
<evidence type="ECO:0000259" key="1">
    <source>
        <dbReference type="Pfam" id="PF08241"/>
    </source>
</evidence>
<keyword evidence="2" id="KW-0489">Methyltransferase</keyword>
<dbReference type="Proteomes" id="UP000048908">
    <property type="component" value="Unassembled WGS sequence"/>
</dbReference>
<accession>A0A0M6XPW6</accession>
<feature type="domain" description="Methyltransferase type 11" evidence="1">
    <location>
        <begin position="59"/>
        <end position="143"/>
    </location>
</feature>
<name>A0A0M6XPW6_9RHOB</name>
<protein>
    <submittedName>
        <fullName evidence="2">Demethylrebeccamycin-D-glucose O-methyltransferase</fullName>
        <ecNumber evidence="2">2.1.1.164</ecNumber>
    </submittedName>
</protein>
<dbReference type="EC" id="2.1.1.164" evidence="2"/>
<proteinExistence type="predicted"/>
<dbReference type="AlphaFoldDB" id="A0A0M6XPW6"/>
<reference evidence="2 3" key="1">
    <citation type="submission" date="2015-07" db="EMBL/GenBank/DDBJ databases">
        <authorList>
            <person name="Noorani M."/>
        </authorList>
    </citation>
    <scope>NUCLEOTIDE SEQUENCE [LARGE SCALE GENOMIC DNA]</scope>
    <source>
        <strain evidence="2 3">CECT 5088</strain>
    </source>
</reference>
<dbReference type="GO" id="GO:0032259">
    <property type="term" value="P:methylation"/>
    <property type="evidence" value="ECO:0007669"/>
    <property type="project" value="UniProtKB-KW"/>
</dbReference>
<dbReference type="Pfam" id="PF08241">
    <property type="entry name" value="Methyltransf_11"/>
    <property type="match status" value="1"/>
</dbReference>
<dbReference type="InterPro" id="IPR013216">
    <property type="entry name" value="Methyltransf_11"/>
</dbReference>
<organism evidence="2 3">
    <name type="scientific">Jannaschia rubra</name>
    <dbReference type="NCBI Taxonomy" id="282197"/>
    <lineage>
        <taxon>Bacteria</taxon>
        <taxon>Pseudomonadati</taxon>
        <taxon>Pseudomonadota</taxon>
        <taxon>Alphaproteobacteria</taxon>
        <taxon>Rhodobacterales</taxon>
        <taxon>Roseobacteraceae</taxon>
        <taxon>Jannaschia</taxon>
    </lineage>
</organism>
<dbReference type="STRING" id="282197.SAMN04488517_101637"/>
<dbReference type="GO" id="GO:0102082">
    <property type="term" value="F:demethylrebeccamycin--D-glucose O-methyltransferase activity"/>
    <property type="evidence" value="ECO:0007669"/>
    <property type="project" value="UniProtKB-EC"/>
</dbReference>